<gene>
    <name evidence="2" type="ORF">OH136_01170</name>
</gene>
<reference evidence="2" key="1">
    <citation type="submission" date="2022-10" db="EMBL/GenBank/DDBJ databases">
        <authorList>
            <person name="Yue Y."/>
        </authorList>
    </citation>
    <scope>NUCLEOTIDE SEQUENCE</scope>
    <source>
        <strain evidence="2">Z654</strain>
    </source>
</reference>
<dbReference type="Pfam" id="PF13409">
    <property type="entry name" value="GST_N_2"/>
    <property type="match status" value="1"/>
</dbReference>
<dbReference type="CDD" id="cd03049">
    <property type="entry name" value="GST_N_3"/>
    <property type="match status" value="1"/>
</dbReference>
<name>A0AAE3LSA0_9RHOB</name>
<evidence type="ECO:0000313" key="2">
    <source>
        <dbReference type="EMBL" id="MCV6823151.1"/>
    </source>
</evidence>
<dbReference type="Gene3D" id="1.20.1050.10">
    <property type="match status" value="1"/>
</dbReference>
<proteinExistence type="predicted"/>
<sequence>MQLYYSPTSPFVRKIMVLLHETGQLEDVEKLPTSGTPLAPAKGLPAHNPLGKVPALARDGAPTLYDSRVICQFLDDRARASLYGEGESKWSNLVVEATADGIVDAALLMVYERRLRPDDKQFHDYIESQWHKVEQAVEALDQKWLSNLSGPLSIGQIAVGCALGYLDFRHDARGWRKNAGGLDDWYAKFSERPSMKATIPAG</sequence>
<protein>
    <submittedName>
        <fullName evidence="2">Glutathione S-transferase N-terminal domain-containing protein</fullName>
    </submittedName>
</protein>
<dbReference type="Proteomes" id="UP001208041">
    <property type="component" value="Unassembled WGS sequence"/>
</dbReference>
<dbReference type="InterPro" id="IPR036249">
    <property type="entry name" value="Thioredoxin-like_sf"/>
</dbReference>
<dbReference type="InterPro" id="IPR004045">
    <property type="entry name" value="Glutathione_S-Trfase_N"/>
</dbReference>
<organism evidence="2 3">
    <name type="scientific">Halocynthiibacter halioticoli</name>
    <dbReference type="NCBI Taxonomy" id="2986804"/>
    <lineage>
        <taxon>Bacteria</taxon>
        <taxon>Pseudomonadati</taxon>
        <taxon>Pseudomonadota</taxon>
        <taxon>Alphaproteobacteria</taxon>
        <taxon>Rhodobacterales</taxon>
        <taxon>Paracoccaceae</taxon>
        <taxon>Halocynthiibacter</taxon>
    </lineage>
</organism>
<feature type="domain" description="GST N-terminal" evidence="1">
    <location>
        <begin position="1"/>
        <end position="82"/>
    </location>
</feature>
<dbReference type="Gene3D" id="3.40.30.10">
    <property type="entry name" value="Glutaredoxin"/>
    <property type="match status" value="1"/>
</dbReference>
<dbReference type="SUPFAM" id="SSF52833">
    <property type="entry name" value="Thioredoxin-like"/>
    <property type="match status" value="1"/>
</dbReference>
<dbReference type="RefSeq" id="WP_263951981.1">
    <property type="nucleotide sequence ID" value="NZ_JAOYFC010000001.1"/>
</dbReference>
<dbReference type="EMBL" id="JAOYFC010000001">
    <property type="protein sequence ID" value="MCV6823151.1"/>
    <property type="molecule type" value="Genomic_DNA"/>
</dbReference>
<dbReference type="PROSITE" id="PS50404">
    <property type="entry name" value="GST_NTER"/>
    <property type="match status" value="1"/>
</dbReference>
<comment type="caution">
    <text evidence="2">The sequence shown here is derived from an EMBL/GenBank/DDBJ whole genome shotgun (WGS) entry which is preliminary data.</text>
</comment>
<dbReference type="AlphaFoldDB" id="A0AAE3LSA0"/>
<dbReference type="InterPro" id="IPR036282">
    <property type="entry name" value="Glutathione-S-Trfase_C_sf"/>
</dbReference>
<evidence type="ECO:0000259" key="1">
    <source>
        <dbReference type="PROSITE" id="PS50404"/>
    </source>
</evidence>
<keyword evidence="3" id="KW-1185">Reference proteome</keyword>
<accession>A0AAE3LSA0</accession>
<evidence type="ECO:0000313" key="3">
    <source>
        <dbReference type="Proteomes" id="UP001208041"/>
    </source>
</evidence>
<dbReference type="Pfam" id="PF13410">
    <property type="entry name" value="GST_C_2"/>
    <property type="match status" value="1"/>
</dbReference>
<dbReference type="CDD" id="cd03205">
    <property type="entry name" value="GST_C_6"/>
    <property type="match status" value="1"/>
</dbReference>
<dbReference type="SUPFAM" id="SSF47616">
    <property type="entry name" value="GST C-terminal domain-like"/>
    <property type="match status" value="1"/>
</dbReference>